<name>A0AC58SJQ7_TOBAC</name>
<accession>A0AC58SJQ7</accession>
<organism evidence="1 2">
    <name type="scientific">Nicotiana tabacum</name>
    <name type="common">Common tobacco</name>
    <dbReference type="NCBI Taxonomy" id="4097"/>
    <lineage>
        <taxon>Eukaryota</taxon>
        <taxon>Viridiplantae</taxon>
        <taxon>Streptophyta</taxon>
        <taxon>Embryophyta</taxon>
        <taxon>Tracheophyta</taxon>
        <taxon>Spermatophyta</taxon>
        <taxon>Magnoliopsida</taxon>
        <taxon>eudicotyledons</taxon>
        <taxon>Gunneridae</taxon>
        <taxon>Pentapetalae</taxon>
        <taxon>asterids</taxon>
        <taxon>lamiids</taxon>
        <taxon>Solanales</taxon>
        <taxon>Solanaceae</taxon>
        <taxon>Nicotianoideae</taxon>
        <taxon>Nicotianeae</taxon>
        <taxon>Nicotiana</taxon>
    </lineage>
</organism>
<protein>
    <submittedName>
        <fullName evidence="2">Uncharacterized protein LOC142168436</fullName>
    </submittedName>
</protein>
<dbReference type="RefSeq" id="XP_075085212.1">
    <property type="nucleotide sequence ID" value="XM_075229111.1"/>
</dbReference>
<evidence type="ECO:0000313" key="2">
    <source>
        <dbReference type="RefSeq" id="XP_075085212.1"/>
    </source>
</evidence>
<dbReference type="Proteomes" id="UP000790787">
    <property type="component" value="Chromosome 13"/>
</dbReference>
<gene>
    <name evidence="2" type="primary">LOC142168436</name>
</gene>
<evidence type="ECO:0000313" key="1">
    <source>
        <dbReference type="Proteomes" id="UP000790787"/>
    </source>
</evidence>
<reference evidence="2" key="2">
    <citation type="submission" date="2025-08" db="UniProtKB">
        <authorList>
            <consortium name="RefSeq"/>
        </authorList>
    </citation>
    <scope>IDENTIFICATION</scope>
    <source>
        <tissue evidence="2">Leaf</tissue>
    </source>
</reference>
<sequence>MAAECRLTIVGRFLKSVPQIDRIRSAWKELITLKIGAYDNYNVFVDFTTEEDFNNVWFRRVILIEELQMWLQKWSPDFKLDEDIPIALVWVLLLKLPFHMHSWYYVRQILQDVGTPLALDVATKNRTRPGMAKVRVEVDLLKPLPKSVYVEQLYEDSPLKGFVQKLEYKDIPKYCKYCRKLGHLMISCRLLER</sequence>
<reference evidence="1" key="1">
    <citation type="journal article" date="2014" name="Nat. Commun.">
        <title>The tobacco genome sequence and its comparison with those of tomato and potato.</title>
        <authorList>
            <person name="Sierro N."/>
            <person name="Battey J.N."/>
            <person name="Ouadi S."/>
            <person name="Bakaher N."/>
            <person name="Bovet L."/>
            <person name="Willig A."/>
            <person name="Goepfert S."/>
            <person name="Peitsch M.C."/>
            <person name="Ivanov N.V."/>
        </authorList>
    </citation>
    <scope>NUCLEOTIDE SEQUENCE [LARGE SCALE GENOMIC DNA]</scope>
</reference>
<proteinExistence type="predicted"/>
<keyword evidence="1" id="KW-1185">Reference proteome</keyword>